<dbReference type="InterPro" id="IPR002035">
    <property type="entry name" value="VWF_A"/>
</dbReference>
<sequence length="435" mass="47774">MLRPNVISWLFVLSPLCQTTETPSITTGKKKDVVFLIDGTTAMRSDFPAIRDMIQRVVEKLDIGLDKVRVAVVQYSEDPKLEFLLNEHSTKEEVRQAVRRIRSKGGRVLNTGQALNYVTKNIYQRSAGSRIEERVPQFLILVTGGKSNDDVADPASQLKLNLVAPLAVGSGSADSEELKLISLAPEQAYIIRDFQQLPSVEQFIARLNGTIIVELPPTPGPRCTCTKGAQCAKVADIVFLVDGSINLGKDNFKEVMEFIVNLIDLFFTEQDNLQIGLAHYASDVTDVFYLNTYNNKDDIINAIGRAEYKGGRRINTGNAIKHIQQAHFVKEKGSRKDEGVPQILMIVTGGRSQDDGKSAALGLKATGVRIYAVGVGDIEDELNDLGSETTTVARASTFQELSELNEQILETLDDEIMGIKLCTGVKDTAKGESIN</sequence>
<feature type="chain" id="PRO_5017222159" description="VWFA domain-containing protein" evidence="8">
    <location>
        <begin position="20"/>
        <end position="435"/>
    </location>
</feature>
<dbReference type="GO" id="GO:0030020">
    <property type="term" value="F:extracellular matrix structural constituent conferring tensile strength"/>
    <property type="evidence" value="ECO:0007669"/>
    <property type="project" value="TreeGrafter"/>
</dbReference>
<reference evidence="11" key="1">
    <citation type="submission" date="2013-03" db="EMBL/GenBank/DDBJ databases">
        <authorList>
            <person name="Jeffery W."/>
            <person name="Warren W."/>
            <person name="Wilson R.K."/>
        </authorList>
    </citation>
    <scope>NUCLEOTIDE SEQUENCE</scope>
    <source>
        <strain evidence="11">female</strain>
    </source>
</reference>
<dbReference type="Gene3D" id="3.40.50.410">
    <property type="entry name" value="von Willebrand factor, type A domain"/>
    <property type="match status" value="2"/>
</dbReference>
<feature type="domain" description="VWFA" evidence="9">
    <location>
        <begin position="32"/>
        <end position="207"/>
    </location>
</feature>
<reference evidence="10" key="3">
    <citation type="submission" date="2025-08" db="UniProtKB">
        <authorList>
            <consortium name="Ensembl"/>
        </authorList>
    </citation>
    <scope>IDENTIFICATION</scope>
</reference>
<proteinExistence type="predicted"/>
<dbReference type="PRINTS" id="PR00453">
    <property type="entry name" value="VWFADOMAIN"/>
</dbReference>
<dbReference type="InterPro" id="IPR036465">
    <property type="entry name" value="vWFA_dom_sf"/>
</dbReference>
<reference evidence="10" key="4">
    <citation type="submission" date="2025-09" db="UniProtKB">
        <authorList>
            <consortium name="Ensembl"/>
        </authorList>
    </citation>
    <scope>IDENTIFICATION</scope>
</reference>
<evidence type="ECO:0000259" key="9">
    <source>
        <dbReference type="PROSITE" id="PS50234"/>
    </source>
</evidence>
<feature type="signal peptide" evidence="8">
    <location>
        <begin position="1"/>
        <end position="19"/>
    </location>
</feature>
<dbReference type="GO" id="GO:0005581">
    <property type="term" value="C:collagen trimer"/>
    <property type="evidence" value="ECO:0007669"/>
    <property type="project" value="UniProtKB-KW"/>
</dbReference>
<dbReference type="AlphaFoldDB" id="A0A3B1JHJ1"/>
<evidence type="ECO:0000256" key="2">
    <source>
        <dbReference type="ARBA" id="ARBA00022525"/>
    </source>
</evidence>
<dbReference type="SUPFAM" id="SSF53300">
    <property type="entry name" value="vWA-like"/>
    <property type="match status" value="2"/>
</dbReference>
<evidence type="ECO:0000256" key="5">
    <source>
        <dbReference type="ARBA" id="ARBA00022737"/>
    </source>
</evidence>
<dbReference type="Proteomes" id="UP000018467">
    <property type="component" value="Unassembled WGS sequence"/>
</dbReference>
<dbReference type="PANTHER" id="PTHR22588:SF21">
    <property type="entry name" value="COLLAGEN TYPE VI ALPHA 3 CHAIN"/>
    <property type="match status" value="1"/>
</dbReference>
<protein>
    <recommendedName>
        <fullName evidence="9">VWFA domain-containing protein</fullName>
    </recommendedName>
</protein>
<feature type="domain" description="VWFA" evidence="9">
    <location>
        <begin position="236"/>
        <end position="412"/>
    </location>
</feature>
<evidence type="ECO:0000256" key="1">
    <source>
        <dbReference type="ARBA" id="ARBA00004498"/>
    </source>
</evidence>
<dbReference type="InterPro" id="IPR052229">
    <property type="entry name" value="Collagen-VI/PIF"/>
</dbReference>
<comment type="subcellular location">
    <subcellularLocation>
        <location evidence="1">Secreted</location>
        <location evidence="1">Extracellular space</location>
        <location evidence="1">Extracellular matrix</location>
    </subcellularLocation>
</comment>
<evidence type="ECO:0000256" key="6">
    <source>
        <dbReference type="ARBA" id="ARBA00022889"/>
    </source>
</evidence>
<organism evidence="10 11">
    <name type="scientific">Astyanax mexicanus</name>
    <name type="common">Blind cave fish</name>
    <name type="synonym">Astyanax fasciatus mexicanus</name>
    <dbReference type="NCBI Taxonomy" id="7994"/>
    <lineage>
        <taxon>Eukaryota</taxon>
        <taxon>Metazoa</taxon>
        <taxon>Chordata</taxon>
        <taxon>Craniata</taxon>
        <taxon>Vertebrata</taxon>
        <taxon>Euteleostomi</taxon>
        <taxon>Actinopterygii</taxon>
        <taxon>Neopterygii</taxon>
        <taxon>Teleostei</taxon>
        <taxon>Ostariophysi</taxon>
        <taxon>Characiformes</taxon>
        <taxon>Characoidei</taxon>
        <taxon>Acestrorhamphidae</taxon>
        <taxon>Acestrorhamphinae</taxon>
        <taxon>Astyanax</taxon>
    </lineage>
</organism>
<keyword evidence="4 8" id="KW-0732">Signal</keyword>
<dbReference type="Bgee" id="ENSAMXG00000038176">
    <property type="expression patterns" value="Expressed in muscle tissue and 14 other cell types or tissues"/>
</dbReference>
<evidence type="ECO:0000256" key="4">
    <source>
        <dbReference type="ARBA" id="ARBA00022729"/>
    </source>
</evidence>
<evidence type="ECO:0000313" key="11">
    <source>
        <dbReference type="Proteomes" id="UP000018467"/>
    </source>
</evidence>
<dbReference type="FunFam" id="3.40.50.410:FF:000003">
    <property type="entry name" value="Collagen type VI alpha 3 chain"/>
    <property type="match status" value="2"/>
</dbReference>
<evidence type="ECO:0000256" key="7">
    <source>
        <dbReference type="ARBA" id="ARBA00023119"/>
    </source>
</evidence>
<dbReference type="Pfam" id="PF00092">
    <property type="entry name" value="VWA"/>
    <property type="match status" value="2"/>
</dbReference>
<dbReference type="STRING" id="7994.ENSAMXP00000041295"/>
<dbReference type="GeneTree" id="ENSGT00940000156462"/>
<keyword evidence="7" id="KW-0176">Collagen</keyword>
<dbReference type="SMART" id="SM00327">
    <property type="entry name" value="VWA"/>
    <property type="match status" value="2"/>
</dbReference>
<dbReference type="GO" id="GO:0007155">
    <property type="term" value="P:cell adhesion"/>
    <property type="evidence" value="ECO:0007669"/>
    <property type="project" value="UniProtKB-KW"/>
</dbReference>
<keyword evidence="2" id="KW-0964">Secreted</keyword>
<dbReference type="PANTHER" id="PTHR22588">
    <property type="entry name" value="VWFA DOMAIN-CONTAINING PROTEIN"/>
    <property type="match status" value="1"/>
</dbReference>
<accession>A0A3B1JHJ1</accession>
<keyword evidence="11" id="KW-1185">Reference proteome</keyword>
<keyword evidence="5" id="KW-0677">Repeat</keyword>
<dbReference type="InParanoid" id="A0A3B1JHJ1"/>
<name>A0A3B1JHJ1_ASTMX</name>
<dbReference type="PROSITE" id="PS50234">
    <property type="entry name" value="VWFA"/>
    <property type="match status" value="2"/>
</dbReference>
<reference evidence="11" key="2">
    <citation type="journal article" date="2014" name="Nat. Commun.">
        <title>The cavefish genome reveals candidate genes for eye loss.</title>
        <authorList>
            <person name="McGaugh S.E."/>
            <person name="Gross J.B."/>
            <person name="Aken B."/>
            <person name="Blin M."/>
            <person name="Borowsky R."/>
            <person name="Chalopin D."/>
            <person name="Hinaux H."/>
            <person name="Jeffery W.R."/>
            <person name="Keene A."/>
            <person name="Ma L."/>
            <person name="Minx P."/>
            <person name="Murphy D."/>
            <person name="O'Quin K.E."/>
            <person name="Retaux S."/>
            <person name="Rohner N."/>
            <person name="Searle S.M."/>
            <person name="Stahl B.A."/>
            <person name="Tabin C."/>
            <person name="Volff J.N."/>
            <person name="Yoshizawa M."/>
            <person name="Warren W.C."/>
        </authorList>
    </citation>
    <scope>NUCLEOTIDE SEQUENCE [LARGE SCALE GENOMIC DNA]</scope>
    <source>
        <strain evidence="11">female</strain>
    </source>
</reference>
<evidence type="ECO:0000313" key="10">
    <source>
        <dbReference type="Ensembl" id="ENSAMXP00000041295.1"/>
    </source>
</evidence>
<evidence type="ECO:0000256" key="8">
    <source>
        <dbReference type="SAM" id="SignalP"/>
    </source>
</evidence>
<dbReference type="Ensembl" id="ENSAMXT00000055670.1">
    <property type="protein sequence ID" value="ENSAMXP00000041295.1"/>
    <property type="gene ID" value="ENSAMXG00000038176.1"/>
</dbReference>
<keyword evidence="3" id="KW-0272">Extracellular matrix</keyword>
<evidence type="ECO:0000256" key="3">
    <source>
        <dbReference type="ARBA" id="ARBA00022530"/>
    </source>
</evidence>
<keyword evidence="6" id="KW-0130">Cell adhesion</keyword>